<keyword evidence="2" id="KW-0472">Membrane</keyword>
<dbReference type="VEuPathDB" id="FungiDB:F4678DRAFT_477341"/>
<keyword evidence="2" id="KW-0812">Transmembrane</keyword>
<dbReference type="AlphaFoldDB" id="A0A9W8TIQ8"/>
<name>A0A9W8TIQ8_9PEZI</name>
<evidence type="ECO:0000313" key="3">
    <source>
        <dbReference type="EMBL" id="KAJ3563955.1"/>
    </source>
</evidence>
<proteinExistence type="predicted"/>
<evidence type="ECO:0000313" key="4">
    <source>
        <dbReference type="Proteomes" id="UP001148614"/>
    </source>
</evidence>
<accession>A0A9W8TIQ8</accession>
<feature type="compositionally biased region" description="Polar residues" evidence="1">
    <location>
        <begin position="715"/>
        <end position="727"/>
    </location>
</feature>
<keyword evidence="4" id="KW-1185">Reference proteome</keyword>
<dbReference type="EMBL" id="JANPWZ010001683">
    <property type="protein sequence ID" value="KAJ3563955.1"/>
    <property type="molecule type" value="Genomic_DNA"/>
</dbReference>
<feature type="region of interest" description="Disordered" evidence="1">
    <location>
        <begin position="671"/>
        <end position="727"/>
    </location>
</feature>
<reference evidence="3" key="1">
    <citation type="submission" date="2022-07" db="EMBL/GenBank/DDBJ databases">
        <title>Genome Sequence of Xylaria arbuscula.</title>
        <authorList>
            <person name="Buettner E."/>
        </authorList>
    </citation>
    <scope>NUCLEOTIDE SEQUENCE</scope>
    <source>
        <strain evidence="3">VT107</strain>
    </source>
</reference>
<dbReference type="Proteomes" id="UP001148614">
    <property type="component" value="Unassembled WGS sequence"/>
</dbReference>
<feature type="compositionally biased region" description="Polar residues" evidence="1">
    <location>
        <begin position="678"/>
        <end position="708"/>
    </location>
</feature>
<protein>
    <submittedName>
        <fullName evidence="3">Uncharacterized protein</fullName>
    </submittedName>
</protein>
<evidence type="ECO:0000256" key="1">
    <source>
        <dbReference type="SAM" id="MobiDB-lite"/>
    </source>
</evidence>
<evidence type="ECO:0000256" key="2">
    <source>
        <dbReference type="SAM" id="Phobius"/>
    </source>
</evidence>
<keyword evidence="2" id="KW-1133">Transmembrane helix</keyword>
<organism evidence="3 4">
    <name type="scientific">Xylaria arbuscula</name>
    <dbReference type="NCBI Taxonomy" id="114810"/>
    <lineage>
        <taxon>Eukaryota</taxon>
        <taxon>Fungi</taxon>
        <taxon>Dikarya</taxon>
        <taxon>Ascomycota</taxon>
        <taxon>Pezizomycotina</taxon>
        <taxon>Sordariomycetes</taxon>
        <taxon>Xylariomycetidae</taxon>
        <taxon>Xylariales</taxon>
        <taxon>Xylariaceae</taxon>
        <taxon>Xylaria</taxon>
    </lineage>
</organism>
<feature type="transmembrane region" description="Helical" evidence="2">
    <location>
        <begin position="586"/>
        <end position="608"/>
    </location>
</feature>
<sequence>MEALANWTTASPPAAFVAQTGVWTNWSRGRILGATLSLSRQNGNLLIAFTAFFVGLVSSRFWRIVCFILHRYYASPAANDVLHHQQQAILRNSPSPDSGIWALGQLSWAWRHSAKRSFIRVLPSFICAVISLTAFAVASGFSSHVSTGISDEVLVKSNDCGLLDPSGNLTIETGNIFHAKVDEDIAAAANYAQQCYMGNSSNVFDCATGHFVLGRLPTILDSDADCPFTTGLCRNNTGNIRLDTGYLSSNDHFGLNSPADQHILFRRVMQCAPLNTIAFKKEAVFYNYSTGVIVNYTRYYYGPVPSPTKNITTSFTFEAPSIDQQHYAPPGSYPYTSSGRTYRLVALQAEYYNGSIYDNNANFIPIDALNANGTADIAIIFLSGNGVAFEEQTNDPWYRGTVPIGEYSSVTFGNSRKTGFLAEESASPLGCVTKFQFCSMDIMHCGLLAGYWDAIASASPIFNSTAEEQFTNYTGHDGPSSRFSWFQPMAVRSDPVTVVNTLGAQSLLSVRGMRGGFQSAIPDNQWQLDVANWWATSLAGMQSAGPTIAQGPQGDQYKPITIYPGDKFQDDMCQNQKVRSTDYTSFSLFGLYFIFVTGLLIVIASYILEPLFACLRHRGINETYKLLEWQTNEALQLQRIAYQGLGEGEPWSRFINTIPLSATSRPLEPLALQHGDPCSSTPSVSHQSTISSGISEQQKQGNEDNSPTIAAAAVPTSTISYLSQEPP</sequence>
<feature type="transmembrane region" description="Helical" evidence="2">
    <location>
        <begin position="121"/>
        <end position="141"/>
    </location>
</feature>
<gene>
    <name evidence="3" type="ORF">NPX13_g8015</name>
</gene>
<feature type="transmembrane region" description="Helical" evidence="2">
    <location>
        <begin position="45"/>
        <end position="62"/>
    </location>
</feature>
<comment type="caution">
    <text evidence="3">The sequence shown here is derived from an EMBL/GenBank/DDBJ whole genome shotgun (WGS) entry which is preliminary data.</text>
</comment>